<keyword evidence="1" id="KW-0812">Transmembrane</keyword>
<dbReference type="PANTHER" id="PTHR34703:SF1">
    <property type="entry name" value="ANTIPORTER SUBUNIT MNHG2-RELATED"/>
    <property type="match status" value="1"/>
</dbReference>
<gene>
    <name evidence="2" type="ORF">GJ668_08250</name>
</gene>
<dbReference type="Proteomes" id="UP000434044">
    <property type="component" value="Unassembled WGS sequence"/>
</dbReference>
<dbReference type="NCBIfam" id="NF009316">
    <property type="entry name" value="PRK12674.1-5"/>
    <property type="match status" value="1"/>
</dbReference>
<evidence type="ECO:0000256" key="1">
    <source>
        <dbReference type="SAM" id="Phobius"/>
    </source>
</evidence>
<comment type="caution">
    <text evidence="2">The sequence shown here is derived from an EMBL/GenBank/DDBJ whole genome shotgun (WGS) entry which is preliminary data.</text>
</comment>
<dbReference type="GO" id="GO:0015385">
    <property type="term" value="F:sodium:proton antiporter activity"/>
    <property type="evidence" value="ECO:0007669"/>
    <property type="project" value="TreeGrafter"/>
</dbReference>
<dbReference type="AlphaFoldDB" id="A0A6N8EC66"/>
<feature type="transmembrane region" description="Helical" evidence="1">
    <location>
        <begin position="65"/>
        <end position="87"/>
    </location>
</feature>
<dbReference type="RefSeq" id="WP_155449682.1">
    <property type="nucleotide sequence ID" value="NZ_WNKT01000013.1"/>
</dbReference>
<feature type="transmembrane region" description="Helical" evidence="1">
    <location>
        <begin position="6"/>
        <end position="29"/>
    </location>
</feature>
<reference evidence="2 3" key="1">
    <citation type="submission" date="2019-11" db="EMBL/GenBank/DDBJ databases">
        <title>Whole-genome sequence of the anaerobic purple sulfur bacterium Allochromatium palmeri DSM 15591.</title>
        <authorList>
            <person name="Kyndt J.A."/>
            <person name="Meyer T.E."/>
        </authorList>
    </citation>
    <scope>NUCLEOTIDE SEQUENCE [LARGE SCALE GENOMIC DNA]</scope>
    <source>
        <strain evidence="2 3">DSM 15591</strain>
    </source>
</reference>
<accession>A0A6N8EC66</accession>
<evidence type="ECO:0000313" key="2">
    <source>
        <dbReference type="EMBL" id="MTW21090.1"/>
    </source>
</evidence>
<dbReference type="Pfam" id="PF03334">
    <property type="entry name" value="PhaG_MnhG_YufB"/>
    <property type="match status" value="1"/>
</dbReference>
<organism evidence="2 3">
    <name type="scientific">Allochromatium palmeri</name>
    <dbReference type="NCBI Taxonomy" id="231048"/>
    <lineage>
        <taxon>Bacteria</taxon>
        <taxon>Pseudomonadati</taxon>
        <taxon>Pseudomonadota</taxon>
        <taxon>Gammaproteobacteria</taxon>
        <taxon>Chromatiales</taxon>
        <taxon>Chromatiaceae</taxon>
        <taxon>Allochromatium</taxon>
    </lineage>
</organism>
<sequence>MLIDLLVSALVLLGAAFALIGSIGIARLPDFFTRLHGPTKATTLGIGAMLAASSLHFSVQGEGLALHELLVIVFLFMTAPVSANLLAKAALHLRVRSIAAIPRAFRASASDRSQ</sequence>
<name>A0A6N8EC66_9GAMM</name>
<proteinExistence type="predicted"/>
<protein>
    <submittedName>
        <fullName evidence="2">Na+/H+ antiporter subunit G</fullName>
    </submittedName>
</protein>
<keyword evidence="1" id="KW-1133">Transmembrane helix</keyword>
<dbReference type="InterPro" id="IPR005133">
    <property type="entry name" value="PhaG_MnhG_YufB"/>
</dbReference>
<dbReference type="NCBIfam" id="TIGR01300">
    <property type="entry name" value="CPA3_mnhG_phaG"/>
    <property type="match status" value="1"/>
</dbReference>
<dbReference type="EMBL" id="WNKT01000013">
    <property type="protein sequence ID" value="MTW21090.1"/>
    <property type="molecule type" value="Genomic_DNA"/>
</dbReference>
<dbReference type="OrthoDB" id="9813804at2"/>
<dbReference type="PANTHER" id="PTHR34703">
    <property type="entry name" value="ANTIPORTER SUBUNIT MNHG2-RELATED"/>
    <property type="match status" value="1"/>
</dbReference>
<evidence type="ECO:0000313" key="3">
    <source>
        <dbReference type="Proteomes" id="UP000434044"/>
    </source>
</evidence>
<keyword evidence="3" id="KW-1185">Reference proteome</keyword>
<keyword evidence="1" id="KW-0472">Membrane</keyword>